<organism evidence="2 3">
    <name type="scientific">Saponaria officinalis</name>
    <name type="common">Common soapwort</name>
    <name type="synonym">Lychnis saponaria</name>
    <dbReference type="NCBI Taxonomy" id="3572"/>
    <lineage>
        <taxon>Eukaryota</taxon>
        <taxon>Viridiplantae</taxon>
        <taxon>Streptophyta</taxon>
        <taxon>Embryophyta</taxon>
        <taxon>Tracheophyta</taxon>
        <taxon>Spermatophyta</taxon>
        <taxon>Magnoliopsida</taxon>
        <taxon>eudicotyledons</taxon>
        <taxon>Gunneridae</taxon>
        <taxon>Pentapetalae</taxon>
        <taxon>Caryophyllales</taxon>
        <taxon>Caryophyllaceae</taxon>
        <taxon>Caryophylleae</taxon>
        <taxon>Saponaria</taxon>
    </lineage>
</organism>
<evidence type="ECO:0000259" key="1">
    <source>
        <dbReference type="SMART" id="SM00256"/>
    </source>
</evidence>
<dbReference type="EMBL" id="JBDFQZ010000014">
    <property type="protein sequence ID" value="KAK9666237.1"/>
    <property type="molecule type" value="Genomic_DNA"/>
</dbReference>
<dbReference type="Pfam" id="PF00646">
    <property type="entry name" value="F-box"/>
    <property type="match status" value="1"/>
</dbReference>
<dbReference type="InterPro" id="IPR044595">
    <property type="entry name" value="KMD1-4"/>
</dbReference>
<dbReference type="SUPFAM" id="SSF117281">
    <property type="entry name" value="Kelch motif"/>
    <property type="match status" value="1"/>
</dbReference>
<reference evidence="2" key="1">
    <citation type="submission" date="2024-03" db="EMBL/GenBank/DDBJ databases">
        <title>WGS assembly of Saponaria officinalis var. Norfolk2.</title>
        <authorList>
            <person name="Jenkins J."/>
            <person name="Shu S."/>
            <person name="Grimwood J."/>
            <person name="Barry K."/>
            <person name="Goodstein D."/>
            <person name="Schmutz J."/>
            <person name="Leebens-Mack J."/>
            <person name="Osbourn A."/>
        </authorList>
    </citation>
    <scope>NUCLEOTIDE SEQUENCE [LARGE SCALE GENOMIC DNA]</scope>
    <source>
        <strain evidence="2">JIC</strain>
    </source>
</reference>
<accession>A0AAW1GQR0</accession>
<dbReference type="SUPFAM" id="SSF81383">
    <property type="entry name" value="F-box domain"/>
    <property type="match status" value="1"/>
</dbReference>
<dbReference type="GO" id="GO:0080037">
    <property type="term" value="P:negative regulation of cytokinin-activated signaling pathway"/>
    <property type="evidence" value="ECO:0007669"/>
    <property type="project" value="InterPro"/>
</dbReference>
<dbReference type="AlphaFoldDB" id="A0AAW1GQR0"/>
<dbReference type="InterPro" id="IPR015915">
    <property type="entry name" value="Kelch-typ_b-propeller"/>
</dbReference>
<feature type="domain" description="F-box" evidence="1">
    <location>
        <begin position="12"/>
        <end position="52"/>
    </location>
</feature>
<evidence type="ECO:0000313" key="3">
    <source>
        <dbReference type="Proteomes" id="UP001443914"/>
    </source>
</evidence>
<name>A0AAW1GQR0_SAPOF</name>
<dbReference type="SMART" id="SM00256">
    <property type="entry name" value="FBOX"/>
    <property type="match status" value="1"/>
</dbReference>
<dbReference type="InterPro" id="IPR001810">
    <property type="entry name" value="F-box_dom"/>
</dbReference>
<dbReference type="InterPro" id="IPR036047">
    <property type="entry name" value="F-box-like_dom_sf"/>
</dbReference>
<dbReference type="InterPro" id="IPR006652">
    <property type="entry name" value="Kelch_1"/>
</dbReference>
<comment type="caution">
    <text evidence="2">The sequence shown here is derived from an EMBL/GenBank/DDBJ whole genome shotgun (WGS) entry which is preliminary data.</text>
</comment>
<sequence>MKKVVNPLFPGLVDDLGREVLTKMSYQDLPTASLVCKAWNDEITSHDFSRFRKAASMARPIVILAQAQIDDKKSNLDRCSLGKLNPARPRYRLVLFDPETQDWTRLPEIPGMSGGLPMFCGLVGFGFGWDILIIGGLDPVTWQTSNDVYIYSFLSGKWRKSADMAGVRRSFFGCATSDDDRTVVVAGGHDEDKNALKSAILYDVDKDEWTPLPDMAVTRDECKVIFHRGKFHVISGYPTDSQGCFNRTAEVFDKSTWRWGPVIENFLGPSASPSSCVAGLDGRVYACVGRRSGEVAVRLGDKGQVISRIPADVSSSHSIVVCEKDKLLVIGSSKIGEGNKGYMLDLKSYIWTQIDVPMEFCGHVQSSCVLEI</sequence>
<keyword evidence="3" id="KW-1185">Reference proteome</keyword>
<dbReference type="GO" id="GO:2000762">
    <property type="term" value="P:regulation of phenylpropanoid metabolic process"/>
    <property type="evidence" value="ECO:0007669"/>
    <property type="project" value="InterPro"/>
</dbReference>
<gene>
    <name evidence="2" type="ORF">RND81_14G170400</name>
</gene>
<protein>
    <recommendedName>
        <fullName evidence="1">F-box domain-containing protein</fullName>
    </recommendedName>
</protein>
<dbReference type="Pfam" id="PF01344">
    <property type="entry name" value="Kelch_1"/>
    <property type="match status" value="2"/>
</dbReference>
<dbReference type="PANTHER" id="PTHR46407">
    <property type="entry name" value="OS02G0208700 PROTEIN"/>
    <property type="match status" value="1"/>
</dbReference>
<dbReference type="Gene3D" id="2.120.10.80">
    <property type="entry name" value="Kelch-type beta propeller"/>
    <property type="match status" value="1"/>
</dbReference>
<dbReference type="Proteomes" id="UP001443914">
    <property type="component" value="Unassembled WGS sequence"/>
</dbReference>
<dbReference type="PANTHER" id="PTHR46407:SF3">
    <property type="entry name" value="OS02G0208700 PROTEIN"/>
    <property type="match status" value="1"/>
</dbReference>
<dbReference type="SMART" id="SM00612">
    <property type="entry name" value="Kelch"/>
    <property type="match status" value="2"/>
</dbReference>
<proteinExistence type="predicted"/>
<evidence type="ECO:0000313" key="2">
    <source>
        <dbReference type="EMBL" id="KAK9666237.1"/>
    </source>
</evidence>